<accession>A0A0S2TCZ4</accession>
<keyword evidence="9 18" id="KW-0349">Heme</keyword>
<dbReference type="Pfam" id="PF01127">
    <property type="entry name" value="Sdh_cyt"/>
    <property type="match status" value="1"/>
</dbReference>
<dbReference type="SUPFAM" id="SSF81343">
    <property type="entry name" value="Fumarate reductase respiratory complex transmembrane subunits"/>
    <property type="match status" value="1"/>
</dbReference>
<feature type="transmembrane region" description="Helical" evidence="19">
    <location>
        <begin position="82"/>
        <end position="104"/>
    </location>
</feature>
<evidence type="ECO:0000256" key="11">
    <source>
        <dbReference type="ARBA" id="ARBA00022723"/>
    </source>
</evidence>
<comment type="cofactor">
    <cofactor evidence="18">
        <name>heme</name>
        <dbReference type="ChEBI" id="CHEBI:30413"/>
    </cofactor>
    <text evidence="18">The heme is bound between the two transmembrane subunits.</text>
</comment>
<evidence type="ECO:0000256" key="2">
    <source>
        <dbReference type="ARBA" id="ARBA00004429"/>
    </source>
</evidence>
<keyword evidence="5 16" id="KW-0813">Transport</keyword>
<evidence type="ECO:0000256" key="17">
    <source>
        <dbReference type="PIRSR" id="PIRSR000169-1"/>
    </source>
</evidence>
<dbReference type="InterPro" id="IPR014312">
    <property type="entry name" value="Succ_DH_anchor"/>
</dbReference>
<evidence type="ECO:0000256" key="4">
    <source>
        <dbReference type="ARBA" id="ARBA00019425"/>
    </source>
</evidence>
<dbReference type="GO" id="GO:0017004">
    <property type="term" value="P:cytochrome complex assembly"/>
    <property type="evidence" value="ECO:0007669"/>
    <property type="project" value="TreeGrafter"/>
</dbReference>
<evidence type="ECO:0000256" key="10">
    <source>
        <dbReference type="ARBA" id="ARBA00022692"/>
    </source>
</evidence>
<dbReference type="GO" id="GO:0009055">
    <property type="term" value="F:electron transfer activity"/>
    <property type="evidence" value="ECO:0007669"/>
    <property type="project" value="TreeGrafter"/>
</dbReference>
<dbReference type="GO" id="GO:0020037">
    <property type="term" value="F:heme binding"/>
    <property type="evidence" value="ECO:0007669"/>
    <property type="project" value="InterPro"/>
</dbReference>
<comment type="subcellular location">
    <subcellularLocation>
        <location evidence="2 16">Cell inner membrane</location>
        <topology evidence="2 16">Multi-pass membrane protein</topology>
    </subcellularLocation>
</comment>
<comment type="function">
    <text evidence="1 16">Membrane-anchoring subunit of succinate dehydrogenase (SDH).</text>
</comment>
<keyword evidence="10 19" id="KW-0812">Transmembrane</keyword>
<dbReference type="CDD" id="cd03494">
    <property type="entry name" value="SQR_TypeC_SdhD"/>
    <property type="match status" value="1"/>
</dbReference>
<keyword evidence="21" id="KW-1185">Reference proteome</keyword>
<evidence type="ECO:0000256" key="8">
    <source>
        <dbReference type="ARBA" id="ARBA00022532"/>
    </source>
</evidence>
<dbReference type="Proteomes" id="UP000055136">
    <property type="component" value="Chromosome"/>
</dbReference>
<evidence type="ECO:0000256" key="12">
    <source>
        <dbReference type="ARBA" id="ARBA00022982"/>
    </source>
</evidence>
<gene>
    <name evidence="20" type="ORF">Tel_07505</name>
</gene>
<evidence type="ECO:0000256" key="18">
    <source>
        <dbReference type="PIRSR" id="PIRSR000169-2"/>
    </source>
</evidence>
<dbReference type="NCBIfam" id="TIGR02968">
    <property type="entry name" value="succ_dehyd_anc"/>
    <property type="match status" value="1"/>
</dbReference>
<dbReference type="AlphaFoldDB" id="A0A0S2TCZ4"/>
<evidence type="ECO:0000256" key="5">
    <source>
        <dbReference type="ARBA" id="ARBA00022448"/>
    </source>
</evidence>
<evidence type="ECO:0000256" key="7">
    <source>
        <dbReference type="ARBA" id="ARBA00022519"/>
    </source>
</evidence>
<dbReference type="PIRSF" id="PIRSF000169">
    <property type="entry name" value="SDH_D"/>
    <property type="match status" value="1"/>
</dbReference>
<evidence type="ECO:0000256" key="13">
    <source>
        <dbReference type="ARBA" id="ARBA00022989"/>
    </source>
</evidence>
<keyword evidence="14 18" id="KW-0408">Iron</keyword>
<keyword evidence="11 18" id="KW-0479">Metal-binding</keyword>
<dbReference type="PANTHER" id="PTHR38689">
    <property type="entry name" value="SUCCINATE DEHYDROGENASE HYDROPHOBIC MEMBRANE ANCHOR SUBUNIT"/>
    <property type="match status" value="1"/>
</dbReference>
<keyword evidence="13 19" id="KW-1133">Transmembrane helix</keyword>
<comment type="pathway">
    <text evidence="3 16">Carbohydrate metabolism; tricarboxylic acid cycle.</text>
</comment>
<dbReference type="KEGG" id="tee:Tel_07505"/>
<dbReference type="InterPro" id="IPR034804">
    <property type="entry name" value="SQR/QFR_C/D"/>
</dbReference>
<keyword evidence="7 16" id="KW-0997">Cell inner membrane</keyword>
<dbReference type="GO" id="GO:0046872">
    <property type="term" value="F:metal ion binding"/>
    <property type="evidence" value="ECO:0007669"/>
    <property type="project" value="UniProtKB-KW"/>
</dbReference>
<dbReference type="GO" id="GO:0006099">
    <property type="term" value="P:tricarboxylic acid cycle"/>
    <property type="evidence" value="ECO:0007669"/>
    <property type="project" value="UniProtKB-UniRule"/>
</dbReference>
<name>A0A0S2TCZ4_9GAMM</name>
<protein>
    <recommendedName>
        <fullName evidence="4 16">Succinate dehydrogenase hydrophobic membrane anchor subunit</fullName>
    </recommendedName>
</protein>
<sequence length="115" mass="12676">MSWQMTGLKAWLLQRVSAVYMAVFLAYFLVSLVVAPPRDYGEWQAWMHAGPMALASAVFFIALLAHAWVGIRDVMLDYIKPFALRVTLLIVLALGLLVMALWAIRILLTAGGAAA</sequence>
<evidence type="ECO:0000256" key="16">
    <source>
        <dbReference type="PIRNR" id="PIRNR000169"/>
    </source>
</evidence>
<feature type="binding site" evidence="17">
    <location>
        <position position="78"/>
    </location>
    <ligand>
        <name>a ubiquinone</name>
        <dbReference type="ChEBI" id="CHEBI:16389"/>
    </ligand>
</feature>
<dbReference type="PANTHER" id="PTHR38689:SF1">
    <property type="entry name" value="SUCCINATE DEHYDROGENASE HYDROPHOBIC MEMBRANE ANCHOR SUBUNIT"/>
    <property type="match status" value="1"/>
</dbReference>
<dbReference type="STRING" id="1748243.Tel_07505"/>
<keyword evidence="6 16" id="KW-1003">Cell membrane</keyword>
<dbReference type="EMBL" id="CP013099">
    <property type="protein sequence ID" value="ALP53015.1"/>
    <property type="molecule type" value="Genomic_DNA"/>
</dbReference>
<evidence type="ECO:0000256" key="14">
    <source>
        <dbReference type="ARBA" id="ARBA00023004"/>
    </source>
</evidence>
<keyword evidence="15 16" id="KW-0472">Membrane</keyword>
<keyword evidence="8 16" id="KW-0816">Tricarboxylic acid cycle</keyword>
<evidence type="ECO:0000256" key="9">
    <source>
        <dbReference type="ARBA" id="ARBA00022617"/>
    </source>
</evidence>
<feature type="binding site" description="axial binding residue" evidence="18">
    <location>
        <position position="66"/>
    </location>
    <ligand>
        <name>heme</name>
        <dbReference type="ChEBI" id="CHEBI:30413"/>
        <note>ligand shared with second transmembrane subunit</note>
    </ligand>
    <ligandPart>
        <name>Fe</name>
        <dbReference type="ChEBI" id="CHEBI:18248"/>
    </ligandPart>
</feature>
<evidence type="ECO:0000256" key="19">
    <source>
        <dbReference type="SAM" id="Phobius"/>
    </source>
</evidence>
<keyword evidence="12 16" id="KW-0249">Electron transport</keyword>
<dbReference type="InterPro" id="IPR000701">
    <property type="entry name" value="SuccDH_FuR_B_TM-su"/>
</dbReference>
<reference evidence="20" key="1">
    <citation type="submission" date="2015-10" db="EMBL/GenBank/DDBJ databases">
        <title>Description of Candidatus Tenderia electrophaga gen. nov, sp. nov., an Uncultivated Electroautotroph from a Biocathode Enrichment.</title>
        <authorList>
            <person name="Eddie B.J."/>
            <person name="Malanoski A.P."/>
            <person name="Wang Z."/>
            <person name="Hall R.J."/>
            <person name="Oh S.D."/>
            <person name="Heiner C."/>
            <person name="Lin B."/>
            <person name="Strycharz-Glaven S.M."/>
        </authorList>
    </citation>
    <scope>NUCLEOTIDE SEQUENCE [LARGE SCALE GENOMIC DNA]</scope>
    <source>
        <strain evidence="20">NRL1</strain>
    </source>
</reference>
<evidence type="ECO:0000313" key="21">
    <source>
        <dbReference type="Proteomes" id="UP000055136"/>
    </source>
</evidence>
<evidence type="ECO:0000256" key="1">
    <source>
        <dbReference type="ARBA" id="ARBA00004050"/>
    </source>
</evidence>
<evidence type="ECO:0000256" key="3">
    <source>
        <dbReference type="ARBA" id="ARBA00005163"/>
    </source>
</evidence>
<evidence type="ECO:0000313" key="20">
    <source>
        <dbReference type="EMBL" id="ALP53015.1"/>
    </source>
</evidence>
<dbReference type="Gene3D" id="1.20.1300.10">
    <property type="entry name" value="Fumarate reductase/succinate dehydrogenase, transmembrane subunit"/>
    <property type="match status" value="1"/>
</dbReference>
<evidence type="ECO:0000256" key="6">
    <source>
        <dbReference type="ARBA" id="ARBA00022475"/>
    </source>
</evidence>
<proteinExistence type="predicted"/>
<dbReference type="UniPathway" id="UPA00223"/>
<organism evidence="20 21">
    <name type="scientific">Candidatus Tenderia electrophaga</name>
    <dbReference type="NCBI Taxonomy" id="1748243"/>
    <lineage>
        <taxon>Bacteria</taxon>
        <taxon>Pseudomonadati</taxon>
        <taxon>Pseudomonadota</taxon>
        <taxon>Gammaproteobacteria</taxon>
        <taxon>Candidatus Tenderiales</taxon>
        <taxon>Candidatus Tenderiaceae</taxon>
        <taxon>Candidatus Tenderia</taxon>
    </lineage>
</organism>
<feature type="transmembrane region" description="Helical" evidence="19">
    <location>
        <begin position="46"/>
        <end position="70"/>
    </location>
</feature>
<feature type="transmembrane region" description="Helical" evidence="19">
    <location>
        <begin position="12"/>
        <end position="34"/>
    </location>
</feature>
<dbReference type="GO" id="GO:0005886">
    <property type="term" value="C:plasma membrane"/>
    <property type="evidence" value="ECO:0007669"/>
    <property type="project" value="UniProtKB-SubCell"/>
</dbReference>
<evidence type="ECO:0000256" key="15">
    <source>
        <dbReference type="ARBA" id="ARBA00023136"/>
    </source>
</evidence>